<evidence type="ECO:0000313" key="15">
    <source>
        <dbReference type="Proteomes" id="UP000233551"/>
    </source>
</evidence>
<keyword evidence="15" id="KW-1185">Reference proteome</keyword>
<evidence type="ECO:0000256" key="4">
    <source>
        <dbReference type="ARBA" id="ARBA00023125"/>
    </source>
</evidence>
<sequence length="613" mass="67276">MATKRQSQKEGESGRGVPDQNPNNRPASELVRNVFGGISHDDAVKIFEPFFRKTVREQVEHLLPKILGQSSRSGSSSDPTGTAHGVVLKLRFVNKLPATLFTGSKIEAEDKSPVMIELIDSRTNTRVTSDPLSSAKVLIQVLDGDIGSDNGEDLSEGKFNSKIVRKREGRRPLITGDLTITLRAGLGSLPNITFTDNSSWIRSRRFRLGARISQNIPIGVMVKEAFSGSFMVKDHRGEVYKKHHPPHPKDEVWRLEKIAKDRVLHRRLASKGIHKVEDFLRLLETKPSLLKTIICKGTSSKMWEAIEAHARACVIDDDQAFAYFQESTNTGLLLNSVYRVVKATFDGCTYIPVQELTLHQKLSKPSRIACSLCPFLVFLYHRKLPEFTVWGILSLQALVQNLKRQAYENMNQLIPVSGALAVDTPQPMSGLSAETFLAPQEYPPIPLQGYIPMSHSALYGSEGLGIWQSEVSGPQMHVPPDLNFTPTVANSFAIGNIQSGDFNGGISFPSSSKGPAMTSTCFPSTSGWVPENGFFFGSSSGVAGEGGTFPSVPDFGLVLGPNNIPGSSLAVHNGRSRVAWCKVRAAFKLRSMRKVAARRRRTLASAARSMSCF</sequence>
<evidence type="ECO:0000256" key="6">
    <source>
        <dbReference type="ARBA" id="ARBA00023163"/>
    </source>
</evidence>
<comment type="caution">
    <text evidence="12">The sequence shown here is derived from an EMBL/GenBank/DDBJ whole genome shotgun (WGS) entry which is preliminary data.</text>
</comment>
<dbReference type="PANTHER" id="PTHR31713:SF43">
    <property type="entry name" value="CALMODULIN-BINDING PROTEIN 60 G"/>
    <property type="match status" value="1"/>
</dbReference>
<dbReference type="GeneID" id="116196059"/>
<evidence type="ECO:0000256" key="1">
    <source>
        <dbReference type="ARBA" id="ARBA00004123"/>
    </source>
</evidence>
<evidence type="ECO:0000313" key="14">
    <source>
        <dbReference type="Proteomes" id="UP000197138"/>
    </source>
</evidence>
<dbReference type="OrthoDB" id="748178at2759"/>
<reference evidence="14" key="1">
    <citation type="journal article" date="2017" name="Plant J.">
        <title>The pomegranate (Punica granatum L.) genome and the genomics of punicalagin biosynthesis.</title>
        <authorList>
            <person name="Qin G."/>
            <person name="Xu C."/>
            <person name="Ming R."/>
            <person name="Tang H."/>
            <person name="Guyot R."/>
            <person name="Kramer E.M."/>
            <person name="Hu Y."/>
            <person name="Yi X."/>
            <person name="Qi Y."/>
            <person name="Xu X."/>
            <person name="Gao Z."/>
            <person name="Pan H."/>
            <person name="Jian J."/>
            <person name="Tian Y."/>
            <person name="Yue Z."/>
            <person name="Xu Y."/>
        </authorList>
    </citation>
    <scope>NUCLEOTIDE SEQUENCE [LARGE SCALE GENOMIC DNA]</scope>
    <source>
        <strain evidence="14">cv. Dabenzi</strain>
    </source>
</reference>
<comment type="subcellular location">
    <subcellularLocation>
        <location evidence="1">Nucleus</location>
    </subcellularLocation>
</comment>
<accession>A0A218WJ99</accession>
<evidence type="ECO:0000256" key="3">
    <source>
        <dbReference type="ARBA" id="ARBA00023015"/>
    </source>
</evidence>
<dbReference type="PANTHER" id="PTHR31713">
    <property type="entry name" value="OS02G0177800 PROTEIN"/>
    <property type="match status" value="1"/>
</dbReference>
<evidence type="ECO:0000256" key="8">
    <source>
        <dbReference type="SAM" id="MobiDB-lite"/>
    </source>
</evidence>
<dbReference type="GO" id="GO:0005634">
    <property type="term" value="C:nucleus"/>
    <property type="evidence" value="ECO:0007669"/>
    <property type="project" value="UniProtKB-SubCell"/>
</dbReference>
<reference evidence="13 15" key="3">
    <citation type="submission" date="2017-11" db="EMBL/GenBank/DDBJ databases">
        <title>De-novo sequencing of pomegranate (Punica granatum L.) genome.</title>
        <authorList>
            <person name="Akparov Z."/>
            <person name="Amiraslanov A."/>
            <person name="Hajiyeva S."/>
            <person name="Abbasov M."/>
            <person name="Kaur K."/>
            <person name="Hamwieh A."/>
            <person name="Solovyev V."/>
            <person name="Salamov A."/>
            <person name="Braich B."/>
            <person name="Kosarev P."/>
            <person name="Mahmoud A."/>
            <person name="Hajiyev E."/>
            <person name="Babayeva S."/>
            <person name="Izzatullayeva V."/>
            <person name="Mammadov A."/>
            <person name="Mammadov A."/>
            <person name="Sharifova S."/>
            <person name="Ojaghi J."/>
            <person name="Eynullazada K."/>
            <person name="Bayramov B."/>
            <person name="Abdulazimova A."/>
            <person name="Shahmuradov I."/>
        </authorList>
    </citation>
    <scope>NUCLEOTIDE SEQUENCE [LARGE SCALE GENOMIC DNA]</scope>
    <source>
        <strain evidence="13">AG2017</strain>
        <strain evidence="15">cv. AG2017</strain>
        <tissue evidence="13">Leaf</tissue>
    </source>
</reference>
<keyword evidence="6" id="KW-0804">Transcription</keyword>
<dbReference type="Pfam" id="PF07887">
    <property type="entry name" value="Calmodulin_bind"/>
    <property type="match status" value="1"/>
</dbReference>
<evidence type="ECO:0000259" key="9">
    <source>
        <dbReference type="Pfam" id="PF07887"/>
    </source>
</evidence>
<comment type="similarity">
    <text evidence="2">Belongs to the plant ACBP60 protein family.</text>
</comment>
<dbReference type="STRING" id="22663.A0A218WJ99"/>
<dbReference type="GO" id="GO:0005516">
    <property type="term" value="F:calmodulin binding"/>
    <property type="evidence" value="ECO:0007669"/>
    <property type="project" value="InterPro"/>
</dbReference>
<keyword evidence="7" id="KW-0539">Nucleus</keyword>
<dbReference type="InterPro" id="IPR012416">
    <property type="entry name" value="CBP60"/>
</dbReference>
<keyword evidence="3" id="KW-0805">Transcription regulation</keyword>
<dbReference type="InterPro" id="IPR046829">
    <property type="entry name" value="Calmod_bind_C"/>
</dbReference>
<keyword evidence="5" id="KW-0010">Activator</keyword>
<dbReference type="Pfam" id="PF20452">
    <property type="entry name" value="Calmod_bind_C"/>
    <property type="match status" value="1"/>
</dbReference>
<feature type="domain" description="Calmodulin binding protein central" evidence="10">
    <location>
        <begin position="248"/>
        <end position="313"/>
    </location>
</feature>
<dbReference type="EMBL" id="PGOL01000130">
    <property type="protein sequence ID" value="PKI76154.1"/>
    <property type="molecule type" value="Genomic_DNA"/>
</dbReference>
<reference evidence="12" key="2">
    <citation type="submission" date="2017-06" db="EMBL/GenBank/DDBJ databases">
        <title>The pomegranate genome and the genomics of punicalagin biosynthesis.</title>
        <authorList>
            <person name="Xu C."/>
        </authorList>
    </citation>
    <scope>NUCLEOTIDE SEQUENCE [LARGE SCALE GENOMIC DNA]</scope>
    <source>
        <tissue evidence="12">Fresh leaf</tissue>
    </source>
</reference>
<gene>
    <name evidence="12" type="ORF">CDL15_Pgr018325</name>
    <name evidence="13" type="ORF">CRG98_003515</name>
</gene>
<evidence type="ECO:0000313" key="13">
    <source>
        <dbReference type="EMBL" id="PKI76154.1"/>
    </source>
</evidence>
<dbReference type="EMBL" id="MTKT01004293">
    <property type="protein sequence ID" value="OWM72440.1"/>
    <property type="molecule type" value="Genomic_DNA"/>
</dbReference>
<feature type="domain" description="Calmodulin binding protein C-terminal" evidence="11">
    <location>
        <begin position="322"/>
        <end position="361"/>
    </location>
</feature>
<feature type="region of interest" description="Disordered" evidence="8">
    <location>
        <begin position="1"/>
        <end position="28"/>
    </location>
</feature>
<dbReference type="GO" id="GO:0003700">
    <property type="term" value="F:DNA-binding transcription factor activity"/>
    <property type="evidence" value="ECO:0007669"/>
    <property type="project" value="TreeGrafter"/>
</dbReference>
<dbReference type="InterPro" id="IPR046830">
    <property type="entry name" value="Calmod_bind_M"/>
</dbReference>
<organism evidence="12 14">
    <name type="scientific">Punica granatum</name>
    <name type="common">Pomegranate</name>
    <dbReference type="NCBI Taxonomy" id="22663"/>
    <lineage>
        <taxon>Eukaryota</taxon>
        <taxon>Viridiplantae</taxon>
        <taxon>Streptophyta</taxon>
        <taxon>Embryophyta</taxon>
        <taxon>Tracheophyta</taxon>
        <taxon>Spermatophyta</taxon>
        <taxon>Magnoliopsida</taxon>
        <taxon>eudicotyledons</taxon>
        <taxon>Gunneridae</taxon>
        <taxon>Pentapetalae</taxon>
        <taxon>rosids</taxon>
        <taxon>malvids</taxon>
        <taxon>Myrtales</taxon>
        <taxon>Lythraceae</taxon>
        <taxon>Punica</taxon>
    </lineage>
</organism>
<name>A0A218WJ99_PUNGR</name>
<feature type="domain" description="Calmodulin binding protein-like N-terminal" evidence="9">
    <location>
        <begin position="88"/>
        <end position="235"/>
    </location>
</feature>
<protein>
    <submittedName>
        <fullName evidence="12">Uncharacterized protein</fullName>
    </submittedName>
</protein>
<dbReference type="Proteomes" id="UP000197138">
    <property type="component" value="Unassembled WGS sequence"/>
</dbReference>
<dbReference type="GO" id="GO:0043565">
    <property type="term" value="F:sequence-specific DNA binding"/>
    <property type="evidence" value="ECO:0007669"/>
    <property type="project" value="TreeGrafter"/>
</dbReference>
<evidence type="ECO:0000259" key="11">
    <source>
        <dbReference type="Pfam" id="PF20452"/>
    </source>
</evidence>
<evidence type="ECO:0000256" key="2">
    <source>
        <dbReference type="ARBA" id="ARBA00007214"/>
    </source>
</evidence>
<dbReference type="AlphaFoldDB" id="A0A218WJ99"/>
<evidence type="ECO:0000313" key="12">
    <source>
        <dbReference type="EMBL" id="OWM72440.1"/>
    </source>
</evidence>
<proteinExistence type="inferred from homology"/>
<dbReference type="Proteomes" id="UP000233551">
    <property type="component" value="Unassembled WGS sequence"/>
</dbReference>
<evidence type="ECO:0000259" key="10">
    <source>
        <dbReference type="Pfam" id="PF20451"/>
    </source>
</evidence>
<evidence type="ECO:0000256" key="7">
    <source>
        <dbReference type="ARBA" id="ARBA00023242"/>
    </source>
</evidence>
<dbReference type="GO" id="GO:0080142">
    <property type="term" value="P:regulation of salicylic acid biosynthetic process"/>
    <property type="evidence" value="ECO:0007669"/>
    <property type="project" value="TreeGrafter"/>
</dbReference>
<keyword evidence="4" id="KW-0238">DNA-binding</keyword>
<dbReference type="Pfam" id="PF20451">
    <property type="entry name" value="Calmod_bind_M"/>
    <property type="match status" value="1"/>
</dbReference>
<evidence type="ECO:0000256" key="5">
    <source>
        <dbReference type="ARBA" id="ARBA00023159"/>
    </source>
</evidence>
<dbReference type="InterPro" id="IPR046831">
    <property type="entry name" value="Calmodulin_bind_N"/>
</dbReference>